<dbReference type="EMBL" id="CP026604">
    <property type="protein sequence ID" value="AWB68093.1"/>
    <property type="molecule type" value="Genomic_DNA"/>
</dbReference>
<keyword evidence="4" id="KW-0732">Signal</keyword>
<dbReference type="PANTHER" id="PTHR44186">
    <property type="match status" value="1"/>
</dbReference>
<dbReference type="SUPFAM" id="SSF81901">
    <property type="entry name" value="HCP-like"/>
    <property type="match status" value="1"/>
</dbReference>
<evidence type="ECO:0000256" key="3">
    <source>
        <dbReference type="PROSITE-ProRule" id="PRU00339"/>
    </source>
</evidence>
<feature type="repeat" description="TPR" evidence="3">
    <location>
        <begin position="328"/>
        <end position="361"/>
    </location>
</feature>
<dbReference type="PROSITE" id="PS50005">
    <property type="entry name" value="TPR"/>
    <property type="match status" value="1"/>
</dbReference>
<protein>
    <submittedName>
        <fullName evidence="5">Uncharacterized protein</fullName>
    </submittedName>
</protein>
<keyword evidence="6" id="KW-1185">Reference proteome</keyword>
<proteinExistence type="predicted"/>
<evidence type="ECO:0000256" key="4">
    <source>
        <dbReference type="SAM" id="SignalP"/>
    </source>
</evidence>
<evidence type="ECO:0000313" key="6">
    <source>
        <dbReference type="Proteomes" id="UP000244441"/>
    </source>
</evidence>
<dbReference type="Gene3D" id="1.25.40.10">
    <property type="entry name" value="Tetratricopeptide repeat domain"/>
    <property type="match status" value="3"/>
</dbReference>
<feature type="signal peptide" evidence="4">
    <location>
        <begin position="1"/>
        <end position="31"/>
    </location>
</feature>
<organism evidence="5 6">
    <name type="scientific">Saccharobesus litoralis</name>
    <dbReference type="NCBI Taxonomy" id="2172099"/>
    <lineage>
        <taxon>Bacteria</taxon>
        <taxon>Pseudomonadati</taxon>
        <taxon>Pseudomonadota</taxon>
        <taxon>Gammaproteobacteria</taxon>
        <taxon>Alteromonadales</taxon>
        <taxon>Alteromonadaceae</taxon>
        <taxon>Saccharobesus</taxon>
    </lineage>
</organism>
<dbReference type="PANTHER" id="PTHR44186:SF1">
    <property type="entry name" value="BARDET-BIEDL SYNDROME 4 PROTEIN"/>
    <property type="match status" value="1"/>
</dbReference>
<gene>
    <name evidence="5" type="ORF">C2869_17430</name>
</gene>
<dbReference type="InterPro" id="IPR019734">
    <property type="entry name" value="TPR_rpt"/>
</dbReference>
<dbReference type="AlphaFoldDB" id="A0A2S0VV89"/>
<dbReference type="KEGG" id="cate:C2869_17430"/>
<dbReference type="Pfam" id="PF13432">
    <property type="entry name" value="TPR_16"/>
    <property type="match status" value="2"/>
</dbReference>
<evidence type="ECO:0000256" key="1">
    <source>
        <dbReference type="ARBA" id="ARBA00022737"/>
    </source>
</evidence>
<dbReference type="SUPFAM" id="SSF48452">
    <property type="entry name" value="TPR-like"/>
    <property type="match status" value="1"/>
</dbReference>
<accession>A0A2S0VV89</accession>
<dbReference type="Proteomes" id="UP000244441">
    <property type="component" value="Chromosome"/>
</dbReference>
<feature type="chain" id="PRO_5015472433" evidence="4">
    <location>
        <begin position="32"/>
        <end position="418"/>
    </location>
</feature>
<evidence type="ECO:0000256" key="2">
    <source>
        <dbReference type="ARBA" id="ARBA00022803"/>
    </source>
</evidence>
<dbReference type="InterPro" id="IPR011990">
    <property type="entry name" value="TPR-like_helical_dom_sf"/>
</dbReference>
<reference evidence="5 6" key="1">
    <citation type="submission" date="2018-01" db="EMBL/GenBank/DDBJ databases">
        <title>Genome sequence of a Cantenovulum-like bacteria.</title>
        <authorList>
            <person name="Tan W.R."/>
            <person name="Lau N.-S."/>
            <person name="Go F."/>
            <person name="Amirul A.-A.A."/>
        </authorList>
    </citation>
    <scope>NUCLEOTIDE SEQUENCE [LARGE SCALE GENOMIC DNA]</scope>
    <source>
        <strain evidence="5 6">CCB-QB4</strain>
    </source>
</reference>
<evidence type="ECO:0000313" key="5">
    <source>
        <dbReference type="EMBL" id="AWB68093.1"/>
    </source>
</evidence>
<name>A0A2S0VV89_9ALTE</name>
<sequence length="418" mass="47430">MNFSSISKKVMTGLGLATLCVSLIMPGVAVAEKTEKRKTQVMSQSVGKKVQAAFDVYAEERVNDAIKMLEEIEAKKPFDQAFIKRLLGRIYAGQKGGAKKSIKLLKEAVDLDVLNQAEQEDAIKLLADLNLQEGNQREALKGYQRWMDFSGKEDEMVYQKMATAHYQLKELEELIAPADKAIALQKKPAVTPYLLKVSSYYERKKFKEAIEVGSTVVKLFPEKANYWIQLGQFYLLDENMERALSTFDLAYKQGHLTKPNHFVAIAQLYAANAIPIKAAQIQEKYLNEGVLKKDEKNIGALANYYHQSQEFKKAAKYYQEVAELTQDPDYYKRVGDLLTLSEDYKRAIKAFEKAIELGSDKTPAIQLSLVEAFFYTKQYKQAYKYALEASKHKKTARSAKGWTGYIKEVAGRNNVKII</sequence>
<dbReference type="SMART" id="SM00028">
    <property type="entry name" value="TPR"/>
    <property type="match status" value="5"/>
</dbReference>
<keyword evidence="2 3" id="KW-0802">TPR repeat</keyword>
<keyword evidence="1" id="KW-0677">Repeat</keyword>